<dbReference type="InterPro" id="IPR013783">
    <property type="entry name" value="Ig-like_fold"/>
</dbReference>
<protein>
    <submittedName>
        <fullName evidence="7">Glycoside hydrolase family 2</fullName>
    </submittedName>
</protein>
<reference evidence="7" key="1">
    <citation type="submission" date="2020-10" db="EMBL/GenBank/DDBJ databases">
        <authorList>
            <person name="Gilroy R."/>
        </authorList>
    </citation>
    <scope>NUCLEOTIDE SEQUENCE</scope>
    <source>
        <strain evidence="7">13766</strain>
    </source>
</reference>
<evidence type="ECO:0000259" key="5">
    <source>
        <dbReference type="Pfam" id="PF02836"/>
    </source>
</evidence>
<dbReference type="Gene3D" id="2.60.40.10">
    <property type="entry name" value="Immunoglobulins"/>
    <property type="match status" value="1"/>
</dbReference>
<keyword evidence="3" id="KW-0326">Glycosidase</keyword>
<dbReference type="PANTHER" id="PTHR42732:SF2">
    <property type="entry name" value="BETA-MANNOSIDASE"/>
    <property type="match status" value="1"/>
</dbReference>
<evidence type="ECO:0000259" key="4">
    <source>
        <dbReference type="Pfam" id="PF00703"/>
    </source>
</evidence>
<dbReference type="Gene3D" id="3.20.20.80">
    <property type="entry name" value="Glycosidases"/>
    <property type="match status" value="1"/>
</dbReference>
<dbReference type="AlphaFoldDB" id="A0A9D1K6Z3"/>
<dbReference type="InterPro" id="IPR017853">
    <property type="entry name" value="GH"/>
</dbReference>
<evidence type="ECO:0000256" key="2">
    <source>
        <dbReference type="ARBA" id="ARBA00022801"/>
    </source>
</evidence>
<dbReference type="Pfam" id="PF00703">
    <property type="entry name" value="Glyco_hydro_2"/>
    <property type="match status" value="1"/>
</dbReference>
<evidence type="ECO:0000313" key="8">
    <source>
        <dbReference type="Proteomes" id="UP000824140"/>
    </source>
</evidence>
<gene>
    <name evidence="7" type="ORF">IAA84_12695</name>
</gene>
<evidence type="ECO:0000256" key="1">
    <source>
        <dbReference type="ARBA" id="ARBA00007401"/>
    </source>
</evidence>
<comment type="similarity">
    <text evidence="1">Belongs to the glycosyl hydrolase 2 family.</text>
</comment>
<sequence length="877" mass="99277">MHAIPKPEFPRPEKRRENWLNLNGQWDFRLFPAGAEEEEKAFAASRNAYDRTIAVPFSWVCPLSGVEEDVAGIGWYRRAASYQKKNRLFLCFGAVDYKADVYINGMHAGAHQGGYSYFEMEVSALWREGENIIEVRAEDYRRETQLYGKQGYGEIQGIWQTVWLEDRPQAYIQDWQVVTRINGEVEITVQADAADGCEICACFAGQCWKSAVRQGAAKLCLAIENPCLWSPDSPYLYEGSLKLGGDEVFTYFGIREIRAGNVDGRGYKWILLNGKPIYLNGTLDQAFHPRGHFTYPSEQDMRDEAWRLKRLGLNMVRIHIKPEEPRKLYWMDKLGILVMEDIPCFWGEPIAEARAAYEAELPEIIARDINHPATFAWVVFNESWGLLHGKRDDKVYLPETQEWVRSIYHRAKALDPHRIVEDNSPCRYDHVETDLNTWHFYLNGYEIVRDHIRKVVEETYPGSPFNFIGENRQTDAPLMNSECGMVWGVDGSAGDSDLAWQYHYMLNEYRLHEKLCGFVFTEFHDVVNEFNGYYRIDNTDKDFGYQDFCRGMSLCDLHAADFLAVDCPPVQTVAPGAAVDVPLVLSSFSDAHHGETCSVEWELWHDGLQGRVCDGQGAFALPEFGWGTTPLPALTVTMPRENAAAVLSLYLKDSAGNVIMRNFTAFDVQAALPENMVEVPVCQGKTQGFALVWNALMDDKLCMGGEGEVSYEIALPAQACALRGLTIYLEASSKRVLSKDRKDIGAEEADLGFMRGYRVDRGAFENSYWMTDESRLPSTVEVRINGETVQTLFLENDWADARGVLSWHRQPNPRKLDEAGSFGEQKRIAVPSRLLPGIQSAGKFTLTLRVLGEGGLALYGRNSGRYPHGLLVEAVAL</sequence>
<dbReference type="InterPro" id="IPR008979">
    <property type="entry name" value="Galactose-bd-like_sf"/>
</dbReference>
<reference evidence="7" key="2">
    <citation type="journal article" date="2021" name="PeerJ">
        <title>Extensive microbial diversity within the chicken gut microbiome revealed by metagenomics and culture.</title>
        <authorList>
            <person name="Gilroy R."/>
            <person name="Ravi A."/>
            <person name="Getino M."/>
            <person name="Pursley I."/>
            <person name="Horton D.L."/>
            <person name="Alikhan N.F."/>
            <person name="Baker D."/>
            <person name="Gharbi K."/>
            <person name="Hall N."/>
            <person name="Watson M."/>
            <person name="Adriaenssens E.M."/>
            <person name="Foster-Nyarko E."/>
            <person name="Jarju S."/>
            <person name="Secka A."/>
            <person name="Antonio M."/>
            <person name="Oren A."/>
            <person name="Chaudhuri R.R."/>
            <person name="La Ragione R."/>
            <person name="Hildebrand F."/>
            <person name="Pallen M.J."/>
        </authorList>
    </citation>
    <scope>NUCLEOTIDE SEQUENCE</scope>
    <source>
        <strain evidence="7">13766</strain>
    </source>
</reference>
<name>A0A9D1K6Z3_9FIRM</name>
<accession>A0A9D1K6Z3</accession>
<feature type="domain" description="Glycosyl hydrolases family 2 sugar binding" evidence="6">
    <location>
        <begin position="21"/>
        <end position="168"/>
    </location>
</feature>
<dbReference type="SUPFAM" id="SSF49785">
    <property type="entry name" value="Galactose-binding domain-like"/>
    <property type="match status" value="1"/>
</dbReference>
<dbReference type="InterPro" id="IPR051913">
    <property type="entry name" value="GH2_Domain-Containing"/>
</dbReference>
<organism evidence="7 8">
    <name type="scientific">Candidatus Alectryocaccomicrobium excrementavium</name>
    <dbReference type="NCBI Taxonomy" id="2840668"/>
    <lineage>
        <taxon>Bacteria</taxon>
        <taxon>Bacillati</taxon>
        <taxon>Bacillota</taxon>
        <taxon>Clostridia</taxon>
        <taxon>Candidatus Alectryocaccomicrobium</taxon>
    </lineage>
</organism>
<evidence type="ECO:0000313" key="7">
    <source>
        <dbReference type="EMBL" id="HIS93866.1"/>
    </source>
</evidence>
<feature type="domain" description="Glycoside hydrolase family 2 catalytic" evidence="5">
    <location>
        <begin position="269"/>
        <end position="489"/>
    </location>
</feature>
<dbReference type="GO" id="GO:0005975">
    <property type="term" value="P:carbohydrate metabolic process"/>
    <property type="evidence" value="ECO:0007669"/>
    <property type="project" value="InterPro"/>
</dbReference>
<feature type="domain" description="Glycoside hydrolase family 2 immunoglobulin-like beta-sandwich" evidence="4">
    <location>
        <begin position="183"/>
        <end position="255"/>
    </location>
</feature>
<dbReference type="SUPFAM" id="SSF51445">
    <property type="entry name" value="(Trans)glycosidases"/>
    <property type="match status" value="1"/>
</dbReference>
<proteinExistence type="inferred from homology"/>
<dbReference type="GO" id="GO:0004553">
    <property type="term" value="F:hydrolase activity, hydrolyzing O-glycosyl compounds"/>
    <property type="evidence" value="ECO:0007669"/>
    <property type="project" value="InterPro"/>
</dbReference>
<dbReference type="Pfam" id="PF02837">
    <property type="entry name" value="Glyco_hydro_2_N"/>
    <property type="match status" value="1"/>
</dbReference>
<dbReference type="InterPro" id="IPR006103">
    <property type="entry name" value="Glyco_hydro_2_cat"/>
</dbReference>
<dbReference type="InterPro" id="IPR036156">
    <property type="entry name" value="Beta-gal/glucu_dom_sf"/>
</dbReference>
<comment type="caution">
    <text evidence="7">The sequence shown here is derived from an EMBL/GenBank/DDBJ whole genome shotgun (WGS) entry which is preliminary data.</text>
</comment>
<dbReference type="InterPro" id="IPR006104">
    <property type="entry name" value="Glyco_hydro_2_N"/>
</dbReference>
<keyword evidence="2 7" id="KW-0378">Hydrolase</keyword>
<dbReference type="SUPFAM" id="SSF49303">
    <property type="entry name" value="beta-Galactosidase/glucuronidase domain"/>
    <property type="match status" value="1"/>
</dbReference>
<dbReference type="Pfam" id="PF02836">
    <property type="entry name" value="Glyco_hydro_2_C"/>
    <property type="match status" value="1"/>
</dbReference>
<dbReference type="EMBL" id="DVJN01000240">
    <property type="protein sequence ID" value="HIS93866.1"/>
    <property type="molecule type" value="Genomic_DNA"/>
</dbReference>
<evidence type="ECO:0000256" key="3">
    <source>
        <dbReference type="ARBA" id="ARBA00023295"/>
    </source>
</evidence>
<evidence type="ECO:0000259" key="6">
    <source>
        <dbReference type="Pfam" id="PF02837"/>
    </source>
</evidence>
<dbReference type="Gene3D" id="2.60.120.260">
    <property type="entry name" value="Galactose-binding domain-like"/>
    <property type="match status" value="1"/>
</dbReference>
<dbReference type="Proteomes" id="UP000824140">
    <property type="component" value="Unassembled WGS sequence"/>
</dbReference>
<dbReference type="PANTHER" id="PTHR42732">
    <property type="entry name" value="BETA-GALACTOSIDASE"/>
    <property type="match status" value="1"/>
</dbReference>
<dbReference type="InterPro" id="IPR006102">
    <property type="entry name" value="Ig-like_GH2"/>
</dbReference>